<evidence type="ECO:0000313" key="3">
    <source>
        <dbReference type="Proteomes" id="UP000198339"/>
    </source>
</evidence>
<dbReference type="OrthoDB" id="7376370at2"/>
<gene>
    <name evidence="2" type="ORF">SAMN06295955_10222</name>
</gene>
<keyword evidence="1" id="KW-0732">Signal</keyword>
<feature type="chain" id="PRO_5012511946" evidence="1">
    <location>
        <begin position="22"/>
        <end position="106"/>
    </location>
</feature>
<feature type="signal peptide" evidence="1">
    <location>
        <begin position="1"/>
        <end position="21"/>
    </location>
</feature>
<dbReference type="EMBL" id="FZPA01000002">
    <property type="protein sequence ID" value="SNS54724.1"/>
    <property type="molecule type" value="Genomic_DNA"/>
</dbReference>
<reference evidence="2 3" key="1">
    <citation type="submission" date="2017-06" db="EMBL/GenBank/DDBJ databases">
        <authorList>
            <person name="Kim H.J."/>
            <person name="Triplett B.A."/>
        </authorList>
    </citation>
    <scope>NUCLEOTIDE SEQUENCE [LARGE SCALE GENOMIC DNA]</scope>
    <source>
        <strain evidence="2 3">DS15</strain>
    </source>
</reference>
<organism evidence="2 3">
    <name type="scientific">Sphingopyxis indica</name>
    <dbReference type="NCBI Taxonomy" id="436663"/>
    <lineage>
        <taxon>Bacteria</taxon>
        <taxon>Pseudomonadati</taxon>
        <taxon>Pseudomonadota</taxon>
        <taxon>Alphaproteobacteria</taxon>
        <taxon>Sphingomonadales</taxon>
        <taxon>Sphingomonadaceae</taxon>
        <taxon>Sphingopyxis</taxon>
    </lineage>
</organism>
<name>A0A239FF70_9SPHN</name>
<evidence type="ECO:0000256" key="1">
    <source>
        <dbReference type="SAM" id="SignalP"/>
    </source>
</evidence>
<dbReference type="RefSeq" id="WP_089214827.1">
    <property type="nucleotide sequence ID" value="NZ_FZPA01000002.1"/>
</dbReference>
<accession>A0A239FF70</accession>
<sequence length="106" mass="11528">MKRLPTTLAIGFLFAAIPATAALPPKYQRLAELKAILESSEVQALLPDDQQVDRIEYVRPDLYRVSAGTCFLPVAIVKRPAPAGMVGPRHFDVIPGELDCPAEATE</sequence>
<dbReference type="Proteomes" id="UP000198339">
    <property type="component" value="Unassembled WGS sequence"/>
</dbReference>
<dbReference type="AlphaFoldDB" id="A0A239FF70"/>
<keyword evidence="3" id="KW-1185">Reference proteome</keyword>
<evidence type="ECO:0000313" key="2">
    <source>
        <dbReference type="EMBL" id="SNS54724.1"/>
    </source>
</evidence>
<proteinExistence type="predicted"/>
<protein>
    <submittedName>
        <fullName evidence="2">Uncharacterized protein</fullName>
    </submittedName>
</protein>